<proteinExistence type="inferred from homology"/>
<evidence type="ECO:0000313" key="11">
    <source>
        <dbReference type="Proteomes" id="UP000567179"/>
    </source>
</evidence>
<keyword evidence="11" id="KW-1185">Reference proteome</keyword>
<dbReference type="PANTHER" id="PTHR21428:SF11">
    <property type="entry name" value="MEDIATOR OF RNA POLYMERASE II TRANSCRIPTION SUBUNIT 7"/>
    <property type="match status" value="1"/>
</dbReference>
<dbReference type="PANTHER" id="PTHR21428">
    <property type="entry name" value="MEDIATOR OF RNA POLYMERASE II TRANSCRIPTION SUBUNIT 7"/>
    <property type="match status" value="1"/>
</dbReference>
<keyword evidence="4 8" id="KW-0805">Transcription regulation</keyword>
<dbReference type="InterPro" id="IPR044888">
    <property type="entry name" value="Mediatior_Med7_sf"/>
</dbReference>
<feature type="region of interest" description="Disordered" evidence="9">
    <location>
        <begin position="1"/>
        <end position="22"/>
    </location>
</feature>
<dbReference type="GO" id="GO:0070847">
    <property type="term" value="C:core mediator complex"/>
    <property type="evidence" value="ECO:0007669"/>
    <property type="project" value="TreeGrafter"/>
</dbReference>
<sequence>MDPDDTGELRNPFPSPPSHYTKYTTHNLNLLALVKEREPQNPDANQYELLKDQHDVPDWPLVQLEPPRVDWILEEEDAYYDVFGDRWFVKEKIPSLGELGGHQLYPSDPAIDRRPTLLSILRSLLISYSSLTGALLLPPPITAEVVPEWQQHVEWINILSQNLMAAANDLRPVQVIS</sequence>
<evidence type="ECO:0000256" key="4">
    <source>
        <dbReference type="ARBA" id="ARBA00023015"/>
    </source>
</evidence>
<keyword evidence="7 8" id="KW-0539">Nucleus</keyword>
<dbReference type="Gene3D" id="6.10.140.1520">
    <property type="match status" value="1"/>
</dbReference>
<dbReference type="AlphaFoldDB" id="A0A8H5EUS3"/>
<accession>A0A8H5EUS3</accession>
<gene>
    <name evidence="10" type="ORF">D9619_002910</name>
</gene>
<dbReference type="InterPro" id="IPR009244">
    <property type="entry name" value="Mediatior_Med7"/>
</dbReference>
<comment type="function">
    <text evidence="8">Component of the Mediator complex, a coactivator involved in the regulated transcription of nearly all RNA polymerase II-dependent genes. Mediator functions as a bridge to convey information from gene-specific regulatory proteins to the basal RNA polymerase II transcription machinery.</text>
</comment>
<dbReference type="GO" id="GO:0003712">
    <property type="term" value="F:transcription coregulator activity"/>
    <property type="evidence" value="ECO:0007669"/>
    <property type="project" value="InterPro"/>
</dbReference>
<dbReference type="SUPFAM" id="SSF140718">
    <property type="entry name" value="Mediator hinge subcomplex-like"/>
    <property type="match status" value="1"/>
</dbReference>
<evidence type="ECO:0000256" key="9">
    <source>
        <dbReference type="SAM" id="MobiDB-lite"/>
    </source>
</evidence>
<keyword evidence="5 8" id="KW-0010">Activator</keyword>
<evidence type="ECO:0000256" key="5">
    <source>
        <dbReference type="ARBA" id="ARBA00023159"/>
    </source>
</evidence>
<dbReference type="GO" id="GO:0006357">
    <property type="term" value="P:regulation of transcription by RNA polymerase II"/>
    <property type="evidence" value="ECO:0007669"/>
    <property type="project" value="InterPro"/>
</dbReference>
<protein>
    <recommendedName>
        <fullName evidence="3 8">Mediator of RNA polymerase II transcription subunit 7</fullName>
    </recommendedName>
</protein>
<dbReference type="InterPro" id="IPR037212">
    <property type="entry name" value="Med7/Med21-like"/>
</dbReference>
<evidence type="ECO:0000256" key="3">
    <source>
        <dbReference type="ARBA" id="ARBA00020631"/>
    </source>
</evidence>
<evidence type="ECO:0000313" key="10">
    <source>
        <dbReference type="EMBL" id="KAF5313091.1"/>
    </source>
</evidence>
<dbReference type="Gene3D" id="6.10.140.200">
    <property type="match status" value="1"/>
</dbReference>
<comment type="subcellular location">
    <subcellularLocation>
        <location evidence="1 8">Nucleus</location>
    </subcellularLocation>
</comment>
<dbReference type="GO" id="GO:0016592">
    <property type="term" value="C:mediator complex"/>
    <property type="evidence" value="ECO:0007669"/>
    <property type="project" value="InterPro"/>
</dbReference>
<dbReference type="OrthoDB" id="10253553at2759"/>
<dbReference type="EMBL" id="JAACJJ010000056">
    <property type="protein sequence ID" value="KAF5313091.1"/>
    <property type="molecule type" value="Genomic_DNA"/>
</dbReference>
<dbReference type="Pfam" id="PF05983">
    <property type="entry name" value="Med7"/>
    <property type="match status" value="1"/>
</dbReference>
<dbReference type="Proteomes" id="UP000567179">
    <property type="component" value="Unassembled WGS sequence"/>
</dbReference>
<comment type="subunit">
    <text evidence="8">Component of the Mediator complex.</text>
</comment>
<evidence type="ECO:0000256" key="8">
    <source>
        <dbReference type="RuleBase" id="RU364060"/>
    </source>
</evidence>
<comment type="similarity">
    <text evidence="2 8">Belongs to the Mediator complex subunit 7 family.</text>
</comment>
<evidence type="ECO:0000256" key="6">
    <source>
        <dbReference type="ARBA" id="ARBA00023163"/>
    </source>
</evidence>
<comment type="caution">
    <text evidence="10">The sequence shown here is derived from an EMBL/GenBank/DDBJ whole genome shotgun (WGS) entry which is preliminary data.</text>
</comment>
<evidence type="ECO:0000256" key="2">
    <source>
        <dbReference type="ARBA" id="ARBA00009994"/>
    </source>
</evidence>
<reference evidence="10 11" key="1">
    <citation type="journal article" date="2020" name="ISME J.">
        <title>Uncovering the hidden diversity of litter-decomposition mechanisms in mushroom-forming fungi.</title>
        <authorList>
            <person name="Floudas D."/>
            <person name="Bentzer J."/>
            <person name="Ahren D."/>
            <person name="Johansson T."/>
            <person name="Persson P."/>
            <person name="Tunlid A."/>
        </authorList>
    </citation>
    <scope>NUCLEOTIDE SEQUENCE [LARGE SCALE GENOMIC DNA]</scope>
    <source>
        <strain evidence="10 11">CBS 101986</strain>
    </source>
</reference>
<evidence type="ECO:0000256" key="1">
    <source>
        <dbReference type="ARBA" id="ARBA00004123"/>
    </source>
</evidence>
<organism evidence="10 11">
    <name type="scientific">Psilocybe cf. subviscida</name>
    <dbReference type="NCBI Taxonomy" id="2480587"/>
    <lineage>
        <taxon>Eukaryota</taxon>
        <taxon>Fungi</taxon>
        <taxon>Dikarya</taxon>
        <taxon>Basidiomycota</taxon>
        <taxon>Agaricomycotina</taxon>
        <taxon>Agaricomycetes</taxon>
        <taxon>Agaricomycetidae</taxon>
        <taxon>Agaricales</taxon>
        <taxon>Agaricineae</taxon>
        <taxon>Strophariaceae</taxon>
        <taxon>Psilocybe</taxon>
    </lineage>
</organism>
<keyword evidence="6 8" id="KW-0804">Transcription</keyword>
<name>A0A8H5EUS3_9AGAR</name>
<evidence type="ECO:0000256" key="7">
    <source>
        <dbReference type="ARBA" id="ARBA00023242"/>
    </source>
</evidence>